<evidence type="ECO:0000256" key="8">
    <source>
        <dbReference type="ARBA" id="ARBA00023239"/>
    </source>
</evidence>
<dbReference type="PROSITE" id="PS00162">
    <property type="entry name" value="ALPHA_CA_1"/>
    <property type="match status" value="1"/>
</dbReference>
<dbReference type="InterPro" id="IPR001148">
    <property type="entry name" value="CA_dom"/>
</dbReference>
<dbReference type="PANTHER" id="PTHR18952">
    <property type="entry name" value="CARBONIC ANHYDRASE"/>
    <property type="match status" value="1"/>
</dbReference>
<dbReference type="EC" id="4.2.1.1" evidence="4 10"/>
<dbReference type="InterPro" id="IPR018338">
    <property type="entry name" value="Carbonic_anhydrase_a-class_CS"/>
</dbReference>
<comment type="catalytic activity">
    <reaction evidence="9 10">
        <text>hydrogencarbonate + H(+) = CO2 + H2O</text>
        <dbReference type="Rhea" id="RHEA:10748"/>
        <dbReference type="ChEBI" id="CHEBI:15377"/>
        <dbReference type="ChEBI" id="CHEBI:15378"/>
        <dbReference type="ChEBI" id="CHEBI:16526"/>
        <dbReference type="ChEBI" id="CHEBI:17544"/>
        <dbReference type="EC" id="4.2.1.1"/>
    </reaction>
</comment>
<sequence>MITEYLNHLSLKMATTCKQVDYGYGSTNGPHTWCLTCSAAAGARQSPINIVRHRCVEDLSLGSIKIVSLQNVSELFTRKKHNFQVSFANKKASFVEGGPLKGRYYLQQFHCHWGCEDGWGSEHQIDGRSFGGELHLVFMNEKHNSIEEATRDSEGLCVIGVFFKVDNTENLQIKPLIDVIKSSKPNSEQPINEYIDVKHLIPSLSRYFTYEGSLTTPPCAECVRWIICAEPLRISTEQLAAMRTMHCCNDCNTNENFRPPLPLGKRKVTCSFSQNLH</sequence>
<dbReference type="PROSITE" id="PS51144">
    <property type="entry name" value="ALPHA_CA_2"/>
    <property type="match status" value="1"/>
</dbReference>
<evidence type="ECO:0000256" key="10">
    <source>
        <dbReference type="RuleBase" id="RU367011"/>
    </source>
</evidence>
<organism evidence="12">
    <name type="scientific">Mesocestoides corti</name>
    <name type="common">Flatworm</name>
    <dbReference type="NCBI Taxonomy" id="53468"/>
    <lineage>
        <taxon>Eukaryota</taxon>
        <taxon>Metazoa</taxon>
        <taxon>Spiralia</taxon>
        <taxon>Lophotrochozoa</taxon>
        <taxon>Platyhelminthes</taxon>
        <taxon>Cestoda</taxon>
        <taxon>Eucestoda</taxon>
        <taxon>Cyclophyllidea</taxon>
        <taxon>Mesocestoididae</taxon>
        <taxon>Mesocestoides</taxon>
    </lineage>
</organism>
<dbReference type="SUPFAM" id="SSF51069">
    <property type="entry name" value="Carbonic anhydrase"/>
    <property type="match status" value="1"/>
</dbReference>
<keyword evidence="8 10" id="KW-0456">Lyase</keyword>
<keyword evidence="7 10" id="KW-0862">Zinc</keyword>
<evidence type="ECO:0000256" key="4">
    <source>
        <dbReference type="ARBA" id="ARBA00012925"/>
    </source>
</evidence>
<dbReference type="InterPro" id="IPR023561">
    <property type="entry name" value="Carbonic_anhydrase_a-class"/>
</dbReference>
<reference evidence="12" key="1">
    <citation type="submission" date="2019-11" db="UniProtKB">
        <authorList>
            <consortium name="WormBaseParasite"/>
        </authorList>
    </citation>
    <scope>IDENTIFICATION</scope>
</reference>
<dbReference type="GO" id="GO:0005737">
    <property type="term" value="C:cytoplasm"/>
    <property type="evidence" value="ECO:0007669"/>
    <property type="project" value="TreeGrafter"/>
</dbReference>
<dbReference type="Gene3D" id="3.10.200.10">
    <property type="entry name" value="Alpha carbonic anhydrase"/>
    <property type="match status" value="1"/>
</dbReference>
<proteinExistence type="inferred from homology"/>
<protein>
    <recommendedName>
        <fullName evidence="4 10">Carbonic anhydrase</fullName>
        <ecNumber evidence="4 10">4.2.1.1</ecNumber>
    </recommendedName>
</protein>
<evidence type="ECO:0000313" key="12">
    <source>
        <dbReference type="WBParaSite" id="MCU_008299-RA"/>
    </source>
</evidence>
<name>A0A5K3FGZ3_MESCO</name>
<dbReference type="CDD" id="cd00326">
    <property type="entry name" value="alpha_CA"/>
    <property type="match status" value="1"/>
</dbReference>
<dbReference type="SMART" id="SM01057">
    <property type="entry name" value="Carb_anhydrase"/>
    <property type="match status" value="1"/>
</dbReference>
<comment type="function">
    <text evidence="10">Reversible hydration of carbon dioxide.</text>
</comment>
<evidence type="ECO:0000256" key="6">
    <source>
        <dbReference type="ARBA" id="ARBA00022723"/>
    </source>
</evidence>
<comment type="subcellular location">
    <subcellularLocation>
        <location evidence="2">Secreted</location>
        <location evidence="2">Extracellular space</location>
        <location evidence="2">Extracellular matrix</location>
    </subcellularLocation>
</comment>
<feature type="domain" description="Alpha-carbonic anhydrase" evidence="11">
    <location>
        <begin position="20"/>
        <end position="272"/>
    </location>
</feature>
<dbReference type="GO" id="GO:0004089">
    <property type="term" value="F:carbonate dehydratase activity"/>
    <property type="evidence" value="ECO:0007669"/>
    <property type="project" value="UniProtKB-UniRule"/>
</dbReference>
<dbReference type="WBParaSite" id="MCU_008299-RA">
    <property type="protein sequence ID" value="MCU_008299-RA"/>
    <property type="gene ID" value="MCU_008299"/>
</dbReference>
<evidence type="ECO:0000256" key="9">
    <source>
        <dbReference type="ARBA" id="ARBA00048348"/>
    </source>
</evidence>
<comment type="cofactor">
    <cofactor evidence="1 10">
        <name>Zn(2+)</name>
        <dbReference type="ChEBI" id="CHEBI:29105"/>
    </cofactor>
</comment>
<evidence type="ECO:0000256" key="3">
    <source>
        <dbReference type="ARBA" id="ARBA00010718"/>
    </source>
</evidence>
<evidence type="ECO:0000256" key="1">
    <source>
        <dbReference type="ARBA" id="ARBA00001947"/>
    </source>
</evidence>
<keyword evidence="5" id="KW-0964">Secreted</keyword>
<dbReference type="AlphaFoldDB" id="A0A5K3FGZ3"/>
<evidence type="ECO:0000256" key="2">
    <source>
        <dbReference type="ARBA" id="ARBA00004498"/>
    </source>
</evidence>
<keyword evidence="6 10" id="KW-0479">Metal-binding</keyword>
<dbReference type="PANTHER" id="PTHR18952:SF141">
    <property type="entry name" value="CARBONIC ANHYDRASE"/>
    <property type="match status" value="1"/>
</dbReference>
<evidence type="ECO:0000259" key="11">
    <source>
        <dbReference type="PROSITE" id="PS51144"/>
    </source>
</evidence>
<keyword evidence="5" id="KW-0272">Extracellular matrix</keyword>
<comment type="similarity">
    <text evidence="3 10">Belongs to the alpha-carbonic anhydrase family.</text>
</comment>
<accession>A0A5K3FGZ3</accession>
<dbReference type="InterPro" id="IPR036398">
    <property type="entry name" value="CA_dom_sf"/>
</dbReference>
<evidence type="ECO:0000256" key="5">
    <source>
        <dbReference type="ARBA" id="ARBA00022530"/>
    </source>
</evidence>
<dbReference type="Pfam" id="PF00194">
    <property type="entry name" value="Carb_anhydrase"/>
    <property type="match status" value="1"/>
</dbReference>
<dbReference type="GO" id="GO:0008270">
    <property type="term" value="F:zinc ion binding"/>
    <property type="evidence" value="ECO:0007669"/>
    <property type="project" value="UniProtKB-UniRule"/>
</dbReference>
<evidence type="ECO:0000256" key="7">
    <source>
        <dbReference type="ARBA" id="ARBA00022833"/>
    </source>
</evidence>